<comment type="caution">
    <text evidence="8">The sequence shown here is derived from an EMBL/GenBank/DDBJ whole genome shotgun (WGS) entry which is preliminary data.</text>
</comment>
<dbReference type="EMBL" id="JABAIV010000003">
    <property type="protein sequence ID" value="NNG23743.1"/>
    <property type="molecule type" value="Genomic_DNA"/>
</dbReference>
<dbReference type="Pfam" id="PF22594">
    <property type="entry name" value="GTP-eEF1A_C"/>
    <property type="match status" value="1"/>
</dbReference>
<dbReference type="GO" id="GO:0003924">
    <property type="term" value="F:GTPase activity"/>
    <property type="evidence" value="ECO:0007669"/>
    <property type="project" value="InterPro"/>
</dbReference>
<dbReference type="InterPro" id="IPR044139">
    <property type="entry name" value="CysN_NoDQ_III"/>
</dbReference>
<dbReference type="InterPro" id="IPR009000">
    <property type="entry name" value="Transl_B-barrel_sf"/>
</dbReference>
<protein>
    <recommendedName>
        <fullName evidence="1">sulfate adenylyltransferase</fullName>
        <ecNumber evidence="1">2.7.7.4</ecNumber>
    </recommendedName>
</protein>
<dbReference type="Gene3D" id="2.40.30.10">
    <property type="entry name" value="Translation factors"/>
    <property type="match status" value="2"/>
</dbReference>
<dbReference type="Pfam" id="PF03144">
    <property type="entry name" value="GTP_EFTU_D2"/>
    <property type="match status" value="1"/>
</dbReference>
<dbReference type="CDD" id="cd04095">
    <property type="entry name" value="CysN_NoDQ_III"/>
    <property type="match status" value="1"/>
</dbReference>
<dbReference type="Pfam" id="PF00009">
    <property type="entry name" value="GTP_EFTU"/>
    <property type="match status" value="1"/>
</dbReference>
<evidence type="ECO:0000313" key="8">
    <source>
        <dbReference type="EMBL" id="NNG23743.1"/>
    </source>
</evidence>
<name>A0A7Y2P029_9BURK</name>
<dbReference type="PRINTS" id="PR00315">
    <property type="entry name" value="ELONGATNFCT"/>
</dbReference>
<evidence type="ECO:0000256" key="1">
    <source>
        <dbReference type="ARBA" id="ARBA00012391"/>
    </source>
</evidence>
<accession>A0A7Y2P029</accession>
<evidence type="ECO:0000256" key="5">
    <source>
        <dbReference type="ARBA" id="ARBA00022840"/>
    </source>
</evidence>
<evidence type="ECO:0000313" key="9">
    <source>
        <dbReference type="Proteomes" id="UP000533905"/>
    </source>
</evidence>
<dbReference type="PANTHER" id="PTHR23115">
    <property type="entry name" value="TRANSLATION FACTOR"/>
    <property type="match status" value="1"/>
</dbReference>
<dbReference type="CDD" id="cd03695">
    <property type="entry name" value="CysN_NodQ_II"/>
    <property type="match status" value="1"/>
</dbReference>
<dbReference type="InterPro" id="IPR009001">
    <property type="entry name" value="Transl_elong_EF1A/Init_IF2_C"/>
</dbReference>
<dbReference type="InterPro" id="IPR027417">
    <property type="entry name" value="P-loop_NTPase"/>
</dbReference>
<dbReference type="GO" id="GO:0004781">
    <property type="term" value="F:sulfate adenylyltransferase (ATP) activity"/>
    <property type="evidence" value="ECO:0007669"/>
    <property type="project" value="UniProtKB-EC"/>
</dbReference>
<dbReference type="SUPFAM" id="SSF50465">
    <property type="entry name" value="EF-Tu/eEF-1alpha/eIF2-gamma C-terminal domain"/>
    <property type="match status" value="1"/>
</dbReference>
<dbReference type="GO" id="GO:0005524">
    <property type="term" value="F:ATP binding"/>
    <property type="evidence" value="ECO:0007669"/>
    <property type="project" value="UniProtKB-KW"/>
</dbReference>
<dbReference type="PROSITE" id="PS00301">
    <property type="entry name" value="G_TR_1"/>
    <property type="match status" value="1"/>
</dbReference>
<organism evidence="8 9">
    <name type="scientific">Telluria aromaticivorans</name>
    <dbReference type="NCBI Taxonomy" id="2725995"/>
    <lineage>
        <taxon>Bacteria</taxon>
        <taxon>Pseudomonadati</taxon>
        <taxon>Pseudomonadota</taxon>
        <taxon>Betaproteobacteria</taxon>
        <taxon>Burkholderiales</taxon>
        <taxon>Oxalobacteraceae</taxon>
        <taxon>Telluria group</taxon>
        <taxon>Telluria</taxon>
    </lineage>
</organism>
<dbReference type="InterPro" id="IPR011779">
    <property type="entry name" value="SO4_adenylTrfase_lsu"/>
</dbReference>
<evidence type="ECO:0000256" key="6">
    <source>
        <dbReference type="ARBA" id="ARBA00023134"/>
    </source>
</evidence>
<keyword evidence="4" id="KW-0547">Nucleotide-binding</keyword>
<dbReference type="NCBIfam" id="TIGR02034">
    <property type="entry name" value="CysN"/>
    <property type="match status" value="1"/>
</dbReference>
<dbReference type="InterPro" id="IPR050100">
    <property type="entry name" value="TRAFAC_GTPase_members"/>
</dbReference>
<dbReference type="FunFam" id="3.40.50.300:FF:000119">
    <property type="entry name" value="Sulfate adenylyltransferase subunit 1"/>
    <property type="match status" value="1"/>
</dbReference>
<dbReference type="SUPFAM" id="SSF50447">
    <property type="entry name" value="Translation proteins"/>
    <property type="match status" value="1"/>
</dbReference>
<dbReference type="GO" id="GO:0005525">
    <property type="term" value="F:GTP binding"/>
    <property type="evidence" value="ECO:0007669"/>
    <property type="project" value="UniProtKB-KW"/>
</dbReference>
<keyword evidence="2 8" id="KW-0808">Transferase</keyword>
<dbReference type="InterPro" id="IPR000795">
    <property type="entry name" value="T_Tr_GTP-bd_dom"/>
</dbReference>
<dbReference type="Proteomes" id="UP000533905">
    <property type="component" value="Unassembled WGS sequence"/>
</dbReference>
<dbReference type="RefSeq" id="WP_171084582.1">
    <property type="nucleotide sequence ID" value="NZ_JABAIV010000003.1"/>
</dbReference>
<dbReference type="InterPro" id="IPR054696">
    <property type="entry name" value="GTP-eEF1A_C"/>
</dbReference>
<keyword evidence="6" id="KW-0342">GTP-binding</keyword>
<dbReference type="InterPro" id="IPR031157">
    <property type="entry name" value="G_TR_CS"/>
</dbReference>
<evidence type="ECO:0000256" key="2">
    <source>
        <dbReference type="ARBA" id="ARBA00022679"/>
    </source>
</evidence>
<dbReference type="AlphaFoldDB" id="A0A7Y2P029"/>
<keyword evidence="3 8" id="KW-0548">Nucleotidyltransferase</keyword>
<dbReference type="GO" id="GO:0006790">
    <property type="term" value="P:sulfur compound metabolic process"/>
    <property type="evidence" value="ECO:0007669"/>
    <property type="project" value="InterPro"/>
</dbReference>
<dbReference type="InterPro" id="IPR044138">
    <property type="entry name" value="CysN_II"/>
</dbReference>
<gene>
    <name evidence="8" type="ORF">HGB41_12135</name>
</gene>
<dbReference type="PROSITE" id="PS51722">
    <property type="entry name" value="G_TR_2"/>
    <property type="match status" value="1"/>
</dbReference>
<dbReference type="InterPro" id="IPR004161">
    <property type="entry name" value="EFTu-like_2"/>
</dbReference>
<keyword evidence="5" id="KW-0067">ATP-binding</keyword>
<dbReference type="EC" id="2.7.7.4" evidence="1"/>
<dbReference type="SUPFAM" id="SSF52540">
    <property type="entry name" value="P-loop containing nucleoside triphosphate hydrolases"/>
    <property type="match status" value="1"/>
</dbReference>
<feature type="domain" description="Tr-type G" evidence="7">
    <location>
        <begin position="11"/>
        <end position="235"/>
    </location>
</feature>
<evidence type="ECO:0000256" key="3">
    <source>
        <dbReference type="ARBA" id="ARBA00022695"/>
    </source>
</evidence>
<sequence>MNAMTDNLNQSGLLRFITAGSVDDGKSTLIGRLLFDSKGIFADQLAAVSRSKHKRTVGDTIDLSLLTDGLEAEREQGITIDVAYRYFATPKRKFIIADTPGHEQYTRNMVTGASTADAVIILVDVSKVKLGDDGSVELLVQTKRHSTIAKLLQIEHVIVAINKMDLVNYDQAVYDRIVAAYGEFAASLGLTDVTPIPLSALGGDNVVDASAKMPWYEGPTLIELLESLSVYDESHAAPFRFPVQLVARHNGHEANDFRGYMGRIESGQVAVGDKLVVQPSGQAATVKEIVTFDGSLQSAAAGQSVTLLLNEYLDISRGDLLAGSSSPATQLKQVVADVCWMSDEPLDARRKYWIKHGTRQTGAKITKVDSILDVNTQQRHPADGLKLNDIARVHLTVQQPLAADAYADNRATGAFILIDEVTHQTVAAGMIRLDQA</sequence>
<reference evidence="8 9" key="1">
    <citation type="submission" date="2020-04" db="EMBL/GenBank/DDBJ databases">
        <title>Massilia sp. nov., a cold adapted bacteria isolated from Arctic soil.</title>
        <authorList>
            <person name="Son J."/>
            <person name="Ka J.-O."/>
        </authorList>
    </citation>
    <scope>NUCLEOTIDE SEQUENCE [LARGE SCALE GENOMIC DNA]</scope>
    <source>
        <strain evidence="8 9">ML15P13</strain>
    </source>
</reference>
<evidence type="ECO:0000256" key="4">
    <source>
        <dbReference type="ARBA" id="ARBA00022741"/>
    </source>
</evidence>
<dbReference type="CDD" id="cd04166">
    <property type="entry name" value="CysN_ATPS"/>
    <property type="match status" value="1"/>
</dbReference>
<keyword evidence="9" id="KW-1185">Reference proteome</keyword>
<proteinExistence type="predicted"/>
<dbReference type="Gene3D" id="3.40.50.300">
    <property type="entry name" value="P-loop containing nucleotide triphosphate hydrolases"/>
    <property type="match status" value="1"/>
</dbReference>
<dbReference type="InterPro" id="IPR041757">
    <property type="entry name" value="CysN_GTP-bd"/>
</dbReference>
<evidence type="ECO:0000259" key="7">
    <source>
        <dbReference type="PROSITE" id="PS51722"/>
    </source>
</evidence>